<dbReference type="InParanoid" id="A0A1I3YZ42"/>
<accession>A0A1I3YZ42</accession>
<evidence type="ECO:0000313" key="2">
    <source>
        <dbReference type="Proteomes" id="UP000199152"/>
    </source>
</evidence>
<reference evidence="1 2" key="1">
    <citation type="submission" date="2016-10" db="EMBL/GenBank/DDBJ databases">
        <authorList>
            <person name="de Groot N.N."/>
        </authorList>
    </citation>
    <scope>NUCLEOTIDE SEQUENCE [LARGE SCALE GENOMIC DNA]</scope>
    <source>
        <strain evidence="1 2">DSM 45317</strain>
    </source>
</reference>
<keyword evidence="2" id="KW-1185">Reference proteome</keyword>
<name>A0A1I3YZ42_9ACTN</name>
<dbReference type="OrthoDB" id="3624790at2"/>
<proteinExistence type="predicted"/>
<dbReference type="STRING" id="504800.SAMN04488085_101269"/>
<evidence type="ECO:0000313" key="1">
    <source>
        <dbReference type="EMBL" id="SFK37122.1"/>
    </source>
</evidence>
<dbReference type="Proteomes" id="UP000199152">
    <property type="component" value="Unassembled WGS sequence"/>
</dbReference>
<dbReference type="AlphaFoldDB" id="A0A1I3YZ42"/>
<organism evidence="1 2">
    <name type="scientific">Geodermatophilus ruber</name>
    <dbReference type="NCBI Taxonomy" id="504800"/>
    <lineage>
        <taxon>Bacteria</taxon>
        <taxon>Bacillati</taxon>
        <taxon>Actinomycetota</taxon>
        <taxon>Actinomycetes</taxon>
        <taxon>Geodermatophilales</taxon>
        <taxon>Geodermatophilaceae</taxon>
        <taxon>Geodermatophilus</taxon>
    </lineage>
</organism>
<gene>
    <name evidence="1" type="ORF">SAMN04488085_101269</name>
</gene>
<dbReference type="EMBL" id="FOSW01000001">
    <property type="protein sequence ID" value="SFK37122.1"/>
    <property type="molecule type" value="Genomic_DNA"/>
</dbReference>
<sequence length="216" mass="23862">MSPRGRHRMEGLAALEPHGRRRCVARSKQSGEQCKRAPIVGGMVCSMHGGKAPRVRAEAERRERQATLHAAAVTYGLPVEVSPTQALVDEIQWTAGHVAWLRERIQELKQQELTWGRTEYREGAGEKGQEWKSVERAGANVLLDLYERERKHLVAVMTAALSAGIEERRVRLAQEQGRLVADALRGALTDLGHDLTDPGVLRIVSTRLRALAGGDA</sequence>
<protein>
    <submittedName>
        <fullName evidence="1">Uncharacterized protein</fullName>
    </submittedName>
</protein>